<dbReference type="EMBL" id="JADWDC010000054">
    <property type="protein sequence ID" value="MCC0178788.1"/>
    <property type="molecule type" value="Genomic_DNA"/>
</dbReference>
<accession>A0A964BS89</accession>
<feature type="transmembrane region" description="Helical" evidence="1">
    <location>
        <begin position="95"/>
        <end position="121"/>
    </location>
</feature>
<reference evidence="2" key="1">
    <citation type="journal article" date="2021" name="Antonie Van Leeuwenhoek">
        <title>Draft genome and description of Waterburya agarophytonicola gen. nov. sp. nov. (Pleurocapsales, Cyanobacteria): a seaweed symbiont.</title>
        <authorList>
            <person name="Bonthond G."/>
            <person name="Shalygin S."/>
            <person name="Bayer T."/>
            <person name="Weinberger F."/>
        </authorList>
    </citation>
    <scope>NUCLEOTIDE SEQUENCE</scope>
    <source>
        <strain evidence="2">KI4</strain>
    </source>
</reference>
<keyword evidence="1" id="KW-1133">Transmembrane helix</keyword>
<name>A0A964BS89_9CYAN</name>
<comment type="caution">
    <text evidence="2">The sequence shown here is derived from an EMBL/GenBank/DDBJ whole genome shotgun (WGS) entry which is preliminary data.</text>
</comment>
<evidence type="ECO:0000256" key="1">
    <source>
        <dbReference type="SAM" id="Phobius"/>
    </source>
</evidence>
<keyword evidence="1" id="KW-0812">Transmembrane</keyword>
<gene>
    <name evidence="2" type="ORF">I4641_17595</name>
</gene>
<keyword evidence="3" id="KW-1185">Reference proteome</keyword>
<evidence type="ECO:0000313" key="3">
    <source>
        <dbReference type="Proteomes" id="UP000729733"/>
    </source>
</evidence>
<dbReference type="Pfam" id="PF04020">
    <property type="entry name" value="Phage_holin_4_2"/>
    <property type="match status" value="1"/>
</dbReference>
<protein>
    <submittedName>
        <fullName evidence="2">Phage holin family protein</fullName>
    </submittedName>
</protein>
<proteinExistence type="predicted"/>
<feature type="transmembrane region" description="Helical" evidence="1">
    <location>
        <begin position="6"/>
        <end position="23"/>
    </location>
</feature>
<dbReference type="InterPro" id="IPR007165">
    <property type="entry name" value="Phage_holin_4_2"/>
</dbReference>
<organism evidence="2 3">
    <name type="scientific">Waterburya agarophytonicola KI4</name>
    <dbReference type="NCBI Taxonomy" id="2874699"/>
    <lineage>
        <taxon>Bacteria</taxon>
        <taxon>Bacillati</taxon>
        <taxon>Cyanobacteriota</taxon>
        <taxon>Cyanophyceae</taxon>
        <taxon>Pleurocapsales</taxon>
        <taxon>Hyellaceae</taxon>
        <taxon>Waterburya</taxon>
        <taxon>Waterburya agarophytonicola</taxon>
    </lineage>
</organism>
<dbReference type="PANTHER" id="PTHR37309">
    <property type="entry name" value="SLR0284 PROTEIN"/>
    <property type="match status" value="1"/>
</dbReference>
<sequence>MNIVAIIVSLLVSAVAFFIISKLPTGVKIESFQKALIAAVVFGILNAILHPVLDLLAAPLNFVTFGFLRGLLTLVINGFIFGLSAWLIQGFRLQWGIWSALIGAFALTVINQLIFSLIPAIG</sequence>
<keyword evidence="1" id="KW-0472">Membrane</keyword>
<feature type="transmembrane region" description="Helical" evidence="1">
    <location>
        <begin position="65"/>
        <end position="88"/>
    </location>
</feature>
<evidence type="ECO:0000313" key="2">
    <source>
        <dbReference type="EMBL" id="MCC0178788.1"/>
    </source>
</evidence>
<dbReference type="RefSeq" id="WP_229641888.1">
    <property type="nucleotide sequence ID" value="NZ_JADWDC010000054.1"/>
</dbReference>
<dbReference type="AlphaFoldDB" id="A0A964BS89"/>
<feature type="transmembrane region" description="Helical" evidence="1">
    <location>
        <begin position="35"/>
        <end position="53"/>
    </location>
</feature>
<dbReference type="Proteomes" id="UP000729733">
    <property type="component" value="Unassembled WGS sequence"/>
</dbReference>
<dbReference type="PANTHER" id="PTHR37309:SF1">
    <property type="entry name" value="SLR0284 PROTEIN"/>
    <property type="match status" value="1"/>
</dbReference>